<name>A0A1Y0ENF4_9BURK</name>
<accession>A0A1Y0ENF4</accession>
<dbReference type="AlphaFoldDB" id="A0A1Y0ENF4"/>
<organism evidence="1 2">
    <name type="scientific">Comamonas serinivorans</name>
    <dbReference type="NCBI Taxonomy" id="1082851"/>
    <lineage>
        <taxon>Bacteria</taxon>
        <taxon>Pseudomonadati</taxon>
        <taxon>Pseudomonadota</taxon>
        <taxon>Betaproteobacteria</taxon>
        <taxon>Burkholderiales</taxon>
        <taxon>Comamonadaceae</taxon>
        <taxon>Comamonas</taxon>
    </lineage>
</organism>
<keyword evidence="2" id="KW-1185">Reference proteome</keyword>
<dbReference type="RefSeq" id="WP_087280967.1">
    <property type="nucleotide sequence ID" value="NZ_CP021455.1"/>
</dbReference>
<dbReference type="Pfam" id="PF19856">
    <property type="entry name" value="DUF6331"/>
    <property type="match status" value="1"/>
</dbReference>
<dbReference type="Proteomes" id="UP000196138">
    <property type="component" value="Chromosome"/>
</dbReference>
<sequence>MPRTDSHRHDIQIGEDAWIAHLDVSGREHTAVPIDDALQRASDLWNALETLCDAGCCGVDAFDFAPDSVRQAAATLDRRQLAAALHAMHQTIEALPVSVVVSQRLNFVGDKRTVLALLAHLHRHVQPT</sequence>
<evidence type="ECO:0000313" key="1">
    <source>
        <dbReference type="EMBL" id="ARU05126.1"/>
    </source>
</evidence>
<proteinExistence type="predicted"/>
<evidence type="ECO:0000313" key="2">
    <source>
        <dbReference type="Proteomes" id="UP000196138"/>
    </source>
</evidence>
<protein>
    <submittedName>
        <fullName evidence="1">Uncharacterized protein</fullName>
    </submittedName>
</protein>
<dbReference type="EMBL" id="CP021455">
    <property type="protein sequence ID" value="ARU05126.1"/>
    <property type="molecule type" value="Genomic_DNA"/>
</dbReference>
<dbReference type="OrthoDB" id="6420167at2"/>
<dbReference type="KEGG" id="cser:CCO03_10865"/>
<reference evidence="1 2" key="1">
    <citation type="submission" date="2017-05" db="EMBL/GenBank/DDBJ databases">
        <authorList>
            <person name="Song R."/>
            <person name="Chenine A.L."/>
            <person name="Ruprecht R.M."/>
        </authorList>
    </citation>
    <scope>NUCLEOTIDE SEQUENCE [LARGE SCALE GENOMIC DNA]</scope>
    <source>
        <strain evidence="1 2">DSM 26136</strain>
    </source>
</reference>
<dbReference type="InterPro" id="IPR046294">
    <property type="entry name" value="DUF6331"/>
</dbReference>
<gene>
    <name evidence="1" type="ORF">CCO03_10865</name>
</gene>